<name>A0A0A9DV22_ARUDO</name>
<sequence length="103" mass="11420">MARTSRIMMEPSPLSAVQNRNTFHAIATPADLYMAPSAPTPQPPARHARLRVAARRAPAPRRRFPQRESGGRGRGGELEIGDGRRGRSEVDRGPRRVLLRVFA</sequence>
<evidence type="ECO:0000313" key="2">
    <source>
        <dbReference type="EMBL" id="JAD91616.1"/>
    </source>
</evidence>
<evidence type="ECO:0000256" key="1">
    <source>
        <dbReference type="SAM" id="MobiDB-lite"/>
    </source>
</evidence>
<protein>
    <submittedName>
        <fullName evidence="2">Uncharacterized protein</fullName>
    </submittedName>
</protein>
<dbReference type="EMBL" id="GBRH01206279">
    <property type="protein sequence ID" value="JAD91616.1"/>
    <property type="molecule type" value="Transcribed_RNA"/>
</dbReference>
<feature type="region of interest" description="Disordered" evidence="1">
    <location>
        <begin position="54"/>
        <end position="94"/>
    </location>
</feature>
<feature type="compositionally biased region" description="Basic and acidic residues" evidence="1">
    <location>
        <begin position="65"/>
        <end position="94"/>
    </location>
</feature>
<reference evidence="2" key="2">
    <citation type="journal article" date="2015" name="Data Brief">
        <title>Shoot transcriptome of the giant reed, Arundo donax.</title>
        <authorList>
            <person name="Barrero R.A."/>
            <person name="Guerrero F.D."/>
            <person name="Moolhuijzen P."/>
            <person name="Goolsby J.A."/>
            <person name="Tidwell J."/>
            <person name="Bellgard S.E."/>
            <person name="Bellgard M.I."/>
        </authorList>
    </citation>
    <scope>NUCLEOTIDE SEQUENCE</scope>
    <source>
        <tissue evidence="2">Shoot tissue taken approximately 20 cm above the soil surface</tissue>
    </source>
</reference>
<feature type="compositionally biased region" description="Basic residues" evidence="1">
    <location>
        <begin position="54"/>
        <end position="64"/>
    </location>
</feature>
<organism evidence="2">
    <name type="scientific">Arundo donax</name>
    <name type="common">Giant reed</name>
    <name type="synonym">Donax arundinaceus</name>
    <dbReference type="NCBI Taxonomy" id="35708"/>
    <lineage>
        <taxon>Eukaryota</taxon>
        <taxon>Viridiplantae</taxon>
        <taxon>Streptophyta</taxon>
        <taxon>Embryophyta</taxon>
        <taxon>Tracheophyta</taxon>
        <taxon>Spermatophyta</taxon>
        <taxon>Magnoliopsida</taxon>
        <taxon>Liliopsida</taxon>
        <taxon>Poales</taxon>
        <taxon>Poaceae</taxon>
        <taxon>PACMAD clade</taxon>
        <taxon>Arundinoideae</taxon>
        <taxon>Arundineae</taxon>
        <taxon>Arundo</taxon>
    </lineage>
</organism>
<reference evidence="2" key="1">
    <citation type="submission" date="2014-09" db="EMBL/GenBank/DDBJ databases">
        <authorList>
            <person name="Magalhaes I.L.F."/>
            <person name="Oliveira U."/>
            <person name="Santos F.R."/>
            <person name="Vidigal T.H.D.A."/>
            <person name="Brescovit A.D."/>
            <person name="Santos A.J."/>
        </authorList>
    </citation>
    <scope>NUCLEOTIDE SEQUENCE</scope>
    <source>
        <tissue evidence="2">Shoot tissue taken approximately 20 cm above the soil surface</tissue>
    </source>
</reference>
<dbReference type="AlphaFoldDB" id="A0A0A9DV22"/>
<accession>A0A0A9DV22</accession>
<proteinExistence type="predicted"/>